<evidence type="ECO:0000259" key="3">
    <source>
        <dbReference type="Pfam" id="PF13472"/>
    </source>
</evidence>
<feature type="domain" description="Beta-agarase/YXIM esterase-like galactose-binding" evidence="4">
    <location>
        <begin position="5"/>
        <end position="91"/>
    </location>
</feature>
<dbReference type="Proteomes" id="UP000654993">
    <property type="component" value="Unassembled WGS sequence"/>
</dbReference>
<dbReference type="InterPro" id="IPR008979">
    <property type="entry name" value="Galactose-bd-like_sf"/>
</dbReference>
<evidence type="ECO:0000313" key="6">
    <source>
        <dbReference type="Proteomes" id="UP000654993"/>
    </source>
</evidence>
<dbReference type="AlphaFoldDB" id="A0A916VFX3"/>
<reference evidence="5" key="1">
    <citation type="submission" date="2020-08" db="EMBL/GenBank/DDBJ databases">
        <authorList>
            <person name="Uke A."/>
            <person name="Chhe C."/>
            <person name="Baramee S."/>
            <person name="Kosugi A."/>
        </authorList>
    </citation>
    <scope>NUCLEOTIDE SEQUENCE</scope>
    <source>
        <strain evidence="5">DA-C8</strain>
    </source>
</reference>
<comment type="similarity">
    <text evidence="1">Belongs to the 'GDSL' lipolytic enzyme family.</text>
</comment>
<evidence type="ECO:0008006" key="7">
    <source>
        <dbReference type="Google" id="ProtNLM"/>
    </source>
</evidence>
<evidence type="ECO:0000313" key="5">
    <source>
        <dbReference type="EMBL" id="GFR37896.1"/>
    </source>
</evidence>
<dbReference type="SUPFAM" id="SSF49785">
    <property type="entry name" value="Galactose-binding domain-like"/>
    <property type="match status" value="1"/>
</dbReference>
<dbReference type="SUPFAM" id="SSF52266">
    <property type="entry name" value="SGNH hydrolase"/>
    <property type="match status" value="1"/>
</dbReference>
<comment type="caution">
    <text evidence="5">The sequence shown here is derived from an EMBL/GenBank/DDBJ whole genome shotgun (WGS) entry which is preliminary data.</text>
</comment>
<dbReference type="Pfam" id="PF21254">
    <property type="entry name" value="AGA-YXIM_GBD"/>
    <property type="match status" value="1"/>
</dbReference>
<proteinExistence type="inferred from homology"/>
<dbReference type="Gene3D" id="3.40.50.1110">
    <property type="entry name" value="SGNH hydrolase"/>
    <property type="match status" value="1"/>
</dbReference>
<dbReference type="InterPro" id="IPR037459">
    <property type="entry name" value="RhgT-like"/>
</dbReference>
<sequence>MAATYRYDFGPEGEPAQEGYIKVTDNQAYDTKLGYGFLDPSQVTAKKREEQSGIEGDFCIPFDSVFVVDVPNGSYMVTVTIGDAVLPTVTTLKAGTGHIVFQNKRTVPGQFIRESFSAYVRNGQLRLAFSGKAPRINALEIVPAPHAVKIFIAGDSTAADQPEEGYPYAGWGQMLGMYFKHDVVIANHAYSGRSSRSFILEGRLEAIKEEMQKDDFLFIQFGHNDQKKDPERGTDPHTSYVEHLMQYIEAARNTGAHPVLLTSVQRRYFHEDGTLQDTHGEYLTAMRKLAEEQQVPLIDLAEKTKKLYEELGPERSKSLFMWGAKGEFENFPAGIQDNTHFQEYGAVKIAGLVAEGIRELNLWPLTMYLRS</sequence>
<keyword evidence="6" id="KW-1185">Reference proteome</keyword>
<dbReference type="Gene3D" id="2.60.120.430">
    <property type="entry name" value="Galactose-binding lectin"/>
    <property type="match status" value="1"/>
</dbReference>
<evidence type="ECO:0000256" key="1">
    <source>
        <dbReference type="ARBA" id="ARBA00008668"/>
    </source>
</evidence>
<feature type="domain" description="SGNH hydrolase-type esterase" evidence="3">
    <location>
        <begin position="154"/>
        <end position="304"/>
    </location>
</feature>
<keyword evidence="2" id="KW-0378">Hydrolase</keyword>
<dbReference type="CDD" id="cd01821">
    <property type="entry name" value="Rhamnogalacturan_acetylesterase_like"/>
    <property type="match status" value="1"/>
</dbReference>
<dbReference type="EMBL" id="BMAQ01000008">
    <property type="protein sequence ID" value="GFR37896.1"/>
    <property type="molecule type" value="Genomic_DNA"/>
</dbReference>
<dbReference type="PANTHER" id="PTHR43695">
    <property type="entry name" value="PUTATIVE (AFU_ORTHOLOGUE AFUA_2G17250)-RELATED"/>
    <property type="match status" value="1"/>
</dbReference>
<organism evidence="5 6">
    <name type="scientific">Insulibacter thermoxylanivorax</name>
    <dbReference type="NCBI Taxonomy" id="2749268"/>
    <lineage>
        <taxon>Bacteria</taxon>
        <taxon>Bacillati</taxon>
        <taxon>Bacillota</taxon>
        <taxon>Bacilli</taxon>
        <taxon>Bacillales</taxon>
        <taxon>Paenibacillaceae</taxon>
        <taxon>Insulibacter</taxon>
    </lineage>
</organism>
<dbReference type="InterPro" id="IPR013830">
    <property type="entry name" value="SGNH_hydro"/>
</dbReference>
<reference evidence="5" key="2">
    <citation type="journal article" date="2021" name="Data Brief">
        <title>Draft genome sequence data of the facultative, thermophilic, xylanolytic bacterium Paenibacillus sp. strain DA-C8.</title>
        <authorList>
            <person name="Chhe C."/>
            <person name="Uke A."/>
            <person name="Baramee S."/>
            <person name="Ungkulpasvich U."/>
            <person name="Tachaapaikoon C."/>
            <person name="Pason P."/>
            <person name="Waeonukul R."/>
            <person name="Ratanakhanokchai K."/>
            <person name="Kosugi A."/>
        </authorList>
    </citation>
    <scope>NUCLEOTIDE SEQUENCE</scope>
    <source>
        <strain evidence="5">DA-C8</strain>
    </source>
</reference>
<dbReference type="GO" id="GO:0016787">
    <property type="term" value="F:hydrolase activity"/>
    <property type="evidence" value="ECO:0007669"/>
    <property type="project" value="UniProtKB-KW"/>
</dbReference>
<protein>
    <recommendedName>
        <fullName evidence="7">Lysophospholipase L1</fullName>
    </recommendedName>
</protein>
<dbReference type="InterPro" id="IPR036514">
    <property type="entry name" value="SGNH_hydro_sf"/>
</dbReference>
<accession>A0A916VFX3</accession>
<dbReference type="PANTHER" id="PTHR43695:SF1">
    <property type="entry name" value="RHAMNOGALACTURONAN ACETYLESTERASE"/>
    <property type="match status" value="1"/>
</dbReference>
<dbReference type="RefSeq" id="WP_200966164.1">
    <property type="nucleotide sequence ID" value="NZ_BMAQ01000008.1"/>
</dbReference>
<dbReference type="Pfam" id="PF13472">
    <property type="entry name" value="Lipase_GDSL_2"/>
    <property type="match status" value="1"/>
</dbReference>
<gene>
    <name evidence="5" type="ORF">PRECH8_11920</name>
</gene>
<evidence type="ECO:0000259" key="4">
    <source>
        <dbReference type="Pfam" id="PF21254"/>
    </source>
</evidence>
<dbReference type="InterPro" id="IPR049033">
    <property type="entry name" value="AGA-YXIM_GBD"/>
</dbReference>
<evidence type="ECO:0000256" key="2">
    <source>
        <dbReference type="ARBA" id="ARBA00022801"/>
    </source>
</evidence>
<name>A0A916VFX3_9BACL</name>